<evidence type="ECO:0000313" key="2">
    <source>
        <dbReference type="EMBL" id="CAD9435052.1"/>
    </source>
</evidence>
<name>A0A7S2G6D3_9EUKA</name>
<organism evidence="2">
    <name type="scientific">Haptolina brevifila</name>
    <dbReference type="NCBI Taxonomy" id="156173"/>
    <lineage>
        <taxon>Eukaryota</taxon>
        <taxon>Haptista</taxon>
        <taxon>Haptophyta</taxon>
        <taxon>Prymnesiophyceae</taxon>
        <taxon>Prymnesiales</taxon>
        <taxon>Prymnesiaceae</taxon>
        <taxon>Haptolina</taxon>
    </lineage>
</organism>
<feature type="transmembrane region" description="Helical" evidence="1">
    <location>
        <begin position="12"/>
        <end position="31"/>
    </location>
</feature>
<protein>
    <recommendedName>
        <fullName evidence="3">Sugar phosphate transporter domain-containing protein</fullName>
    </recommendedName>
</protein>
<feature type="transmembrane region" description="Helical" evidence="1">
    <location>
        <begin position="76"/>
        <end position="94"/>
    </location>
</feature>
<proteinExistence type="predicted"/>
<gene>
    <name evidence="2" type="ORF">CBRE1094_LOCUS11454</name>
</gene>
<sequence>MGISTTGEATSMEVTAAVVFYCLCSGSMLLVNKLAVHHMPLPGLVTSCQFSTCSAFVFACKLGGCLHMDDFVWSKAKYFIVYVISFTIGTYTNIKVLSMANVETIIGTRTRLPTTTFVPTMAHYHGYSHTLSPPFSGLDAQCSARALRSLSPSWTIFSTIAQPPHCAHAFRCCSSPLVP</sequence>
<reference evidence="2" key="1">
    <citation type="submission" date="2021-01" db="EMBL/GenBank/DDBJ databases">
        <authorList>
            <person name="Corre E."/>
            <person name="Pelletier E."/>
            <person name="Niang G."/>
            <person name="Scheremetjew M."/>
            <person name="Finn R."/>
            <person name="Kale V."/>
            <person name="Holt S."/>
            <person name="Cochrane G."/>
            <person name="Meng A."/>
            <person name="Brown T."/>
            <person name="Cohen L."/>
        </authorList>
    </citation>
    <scope>NUCLEOTIDE SEQUENCE</scope>
    <source>
        <strain evidence="2">UTEX LB 985</strain>
    </source>
</reference>
<keyword evidence="1" id="KW-0472">Membrane</keyword>
<keyword evidence="1" id="KW-1133">Transmembrane helix</keyword>
<dbReference type="AlphaFoldDB" id="A0A7S2G6D3"/>
<evidence type="ECO:0000256" key="1">
    <source>
        <dbReference type="SAM" id="Phobius"/>
    </source>
</evidence>
<evidence type="ECO:0008006" key="3">
    <source>
        <dbReference type="Google" id="ProtNLM"/>
    </source>
</evidence>
<dbReference type="EMBL" id="HBGU01020934">
    <property type="protein sequence ID" value="CAD9435052.1"/>
    <property type="molecule type" value="Transcribed_RNA"/>
</dbReference>
<accession>A0A7S2G6D3</accession>
<keyword evidence="1" id="KW-0812">Transmembrane</keyword>